<evidence type="ECO:0000256" key="3">
    <source>
        <dbReference type="PROSITE-ProRule" id="PRU00464"/>
    </source>
</evidence>
<dbReference type="Pfam" id="PF01230">
    <property type="entry name" value="HIT"/>
    <property type="match status" value="1"/>
</dbReference>
<dbReference type="InterPro" id="IPR001310">
    <property type="entry name" value="Histidine_triad_HIT"/>
</dbReference>
<proteinExistence type="predicted"/>
<feature type="short sequence motif" description="Histidine triad motif" evidence="2 3">
    <location>
        <begin position="121"/>
        <end position="125"/>
    </location>
</feature>
<reference evidence="5 6" key="1">
    <citation type="submission" date="2018-07" db="EMBL/GenBank/DDBJ databases">
        <title>Arthrobacter sp. nov., isolated from raw cow's milk with high bacterial count.</title>
        <authorList>
            <person name="Hahne J."/>
            <person name="Isele D."/>
            <person name="Lipski A."/>
        </authorList>
    </citation>
    <scope>NUCLEOTIDE SEQUENCE [LARGE SCALE GENOMIC DNA]</scope>
    <source>
        <strain evidence="5 6">JZ R-183</strain>
    </source>
</reference>
<dbReference type="InterPro" id="IPR011146">
    <property type="entry name" value="HIT-like"/>
</dbReference>
<protein>
    <submittedName>
        <fullName evidence="5">HIT family protein</fullName>
    </submittedName>
</protein>
<keyword evidence="6" id="KW-1185">Reference proteome</keyword>
<gene>
    <name evidence="5" type="ORF">DWQ67_00680</name>
</gene>
<comment type="caution">
    <text evidence="5">The sequence shown here is derived from an EMBL/GenBank/DDBJ whole genome shotgun (WGS) entry which is preliminary data.</text>
</comment>
<dbReference type="EMBL" id="QQXL01000001">
    <property type="protein sequence ID" value="RKW71405.1"/>
    <property type="molecule type" value="Genomic_DNA"/>
</dbReference>
<organism evidence="5 6">
    <name type="scientific">Galactobacter caseinivorans</name>
    <dbReference type="NCBI Taxonomy" id="2676123"/>
    <lineage>
        <taxon>Bacteria</taxon>
        <taxon>Bacillati</taxon>
        <taxon>Actinomycetota</taxon>
        <taxon>Actinomycetes</taxon>
        <taxon>Micrococcales</taxon>
        <taxon>Micrococcaceae</taxon>
        <taxon>Galactobacter</taxon>
    </lineage>
</organism>
<evidence type="ECO:0000313" key="6">
    <source>
        <dbReference type="Proteomes" id="UP000273119"/>
    </source>
</evidence>
<evidence type="ECO:0000256" key="1">
    <source>
        <dbReference type="PIRSR" id="PIRSR601310-1"/>
    </source>
</evidence>
<dbReference type="PROSITE" id="PS51084">
    <property type="entry name" value="HIT_2"/>
    <property type="match status" value="1"/>
</dbReference>
<dbReference type="PANTHER" id="PTHR46648">
    <property type="entry name" value="HIT FAMILY PROTEIN 1"/>
    <property type="match status" value="1"/>
</dbReference>
<feature type="active site" description="Tele-AMP-histidine intermediate" evidence="1">
    <location>
        <position position="123"/>
    </location>
</feature>
<dbReference type="SUPFAM" id="SSF54197">
    <property type="entry name" value="HIT-like"/>
    <property type="match status" value="1"/>
</dbReference>
<accession>A0A496PLK2</accession>
<evidence type="ECO:0000313" key="5">
    <source>
        <dbReference type="EMBL" id="RKW71405.1"/>
    </source>
</evidence>
<dbReference type="GO" id="GO:0009117">
    <property type="term" value="P:nucleotide metabolic process"/>
    <property type="evidence" value="ECO:0007669"/>
    <property type="project" value="TreeGrafter"/>
</dbReference>
<evidence type="ECO:0000256" key="2">
    <source>
        <dbReference type="PIRSR" id="PIRSR601310-3"/>
    </source>
</evidence>
<dbReference type="Gene3D" id="3.30.428.10">
    <property type="entry name" value="HIT-like"/>
    <property type="match status" value="1"/>
</dbReference>
<dbReference type="PANTHER" id="PTHR46648:SF1">
    <property type="entry name" value="ADENOSINE 5'-MONOPHOSPHORAMIDASE HNT1"/>
    <property type="match status" value="1"/>
</dbReference>
<dbReference type="Proteomes" id="UP000273119">
    <property type="component" value="Unassembled WGS sequence"/>
</dbReference>
<dbReference type="InterPro" id="IPR036265">
    <property type="entry name" value="HIT-like_sf"/>
</dbReference>
<sequence length="178" mass="19306">MNTAALFTSHAPRDYACPFCELVQGAVPFSADNLCVPTDLVYRDELVSVLIACDGFGDHEGHAMVIPSAHFEALYDLPDAVNAAIAVMSRRVALAMKAAWAPQGTSVRQHNEPAGNQHVWHYHLHVFPRWDDDALYRQMRHRVPVDVRRAKAAELGAALAGVLTAEGLSSADVVAPPA</sequence>
<dbReference type="GO" id="GO:0003824">
    <property type="term" value="F:catalytic activity"/>
    <property type="evidence" value="ECO:0007669"/>
    <property type="project" value="InterPro"/>
</dbReference>
<name>A0A496PLK2_9MICC</name>
<dbReference type="AlphaFoldDB" id="A0A496PLK2"/>
<feature type="domain" description="HIT" evidence="4">
    <location>
        <begin position="27"/>
        <end position="136"/>
    </location>
</feature>
<evidence type="ECO:0000259" key="4">
    <source>
        <dbReference type="PROSITE" id="PS51084"/>
    </source>
</evidence>